<gene>
    <name evidence="1" type="primary">ORF12272</name>
</gene>
<proteinExistence type="predicted"/>
<protein>
    <submittedName>
        <fullName evidence="1">Uncharacterized protein</fullName>
    </submittedName>
</protein>
<dbReference type="EMBL" id="HACG01004160">
    <property type="protein sequence ID" value="CEK51025.1"/>
    <property type="molecule type" value="Transcribed_RNA"/>
</dbReference>
<accession>A0A0B6Y6B9</accession>
<name>A0A0B6Y6B9_9EUPU</name>
<feature type="non-terminal residue" evidence="1">
    <location>
        <position position="72"/>
    </location>
</feature>
<feature type="non-terminal residue" evidence="1">
    <location>
        <position position="1"/>
    </location>
</feature>
<reference evidence="1" key="1">
    <citation type="submission" date="2014-12" db="EMBL/GenBank/DDBJ databases">
        <title>Insight into the proteome of Arion vulgaris.</title>
        <authorList>
            <person name="Aradska J."/>
            <person name="Bulat T."/>
            <person name="Smidak R."/>
            <person name="Sarate P."/>
            <person name="Gangsoo J."/>
            <person name="Sialana F."/>
            <person name="Bilban M."/>
            <person name="Lubec G."/>
        </authorList>
    </citation>
    <scope>NUCLEOTIDE SEQUENCE</scope>
    <source>
        <tissue evidence="1">Skin</tissue>
    </source>
</reference>
<sequence length="72" mass="7739">VLAVGCILASALTTEMYRLVNIIKMLISNQDEPFHIDSSLLVPTAGTDICLHVQVSQLLALAVLQLSTSDTE</sequence>
<organism evidence="1">
    <name type="scientific">Arion vulgaris</name>
    <dbReference type="NCBI Taxonomy" id="1028688"/>
    <lineage>
        <taxon>Eukaryota</taxon>
        <taxon>Metazoa</taxon>
        <taxon>Spiralia</taxon>
        <taxon>Lophotrochozoa</taxon>
        <taxon>Mollusca</taxon>
        <taxon>Gastropoda</taxon>
        <taxon>Heterobranchia</taxon>
        <taxon>Euthyneura</taxon>
        <taxon>Panpulmonata</taxon>
        <taxon>Eupulmonata</taxon>
        <taxon>Stylommatophora</taxon>
        <taxon>Helicina</taxon>
        <taxon>Arionoidea</taxon>
        <taxon>Arionidae</taxon>
        <taxon>Arion</taxon>
    </lineage>
</organism>
<dbReference type="AlphaFoldDB" id="A0A0B6Y6B9"/>
<evidence type="ECO:0000313" key="1">
    <source>
        <dbReference type="EMBL" id="CEK51025.1"/>
    </source>
</evidence>